<sequence>MILCGLYRLYYNGWISHRRLAWQMAPLPLKQVQAFTNSLWLETQRGLDMTEPRGIVLPLYDDIALLGFSLLLELRHLQVTLPVEIPHCGDLSMTFQRKMHRQDKNVRFIDVCQLAVNAVSDTRPLFCVDLAHCHDKFRRFEIKVLALVYSRFQEIMLLDADTVFFQNPMSLWKTNQYKNTGTLFFNDRISYDVSYLAKRMESDDKRQVDTNVGALHQFLSNFDVTPYRQFGIINDGHLRWSQVPTRHLGLEFSFQPSTFLLNSHVWRLRSGHQMDSSLVLWNKARQPRATAILASFVSLNGLLPPPSYGDKELYWLACELAETAYSFSDFGVGAIGWDLVTVGHQNDGVLCGDALHYYPVQLDSTKGSKQDVPPLYMNSDHILEWGRDSRHLYRTVARPAELYPGSFTERKLPQSCPFNVTTIELAPLELIALKQRQQFYNVVAEWNGWHLFA</sequence>
<reference evidence="10 12" key="1">
    <citation type="submission" date="2021-11" db="EMBL/GenBank/DDBJ databases">
        <authorList>
            <person name="Islam A."/>
            <person name="Islam S."/>
            <person name="Flora M.S."/>
            <person name="Rahman M."/>
            <person name="Ziaur R.M."/>
            <person name="Epstein J.H."/>
            <person name="Hassan M."/>
            <person name="Klassen M."/>
            <person name="Woodard K."/>
            <person name="Webb A."/>
            <person name="Webby R.J."/>
            <person name="El Zowalaty M.E."/>
        </authorList>
    </citation>
    <scope>NUCLEOTIDE SEQUENCE</scope>
    <source>
        <strain evidence="11">Pbs1</strain>
        <strain evidence="10">Pbs3</strain>
    </source>
</reference>
<evidence type="ECO:0000256" key="8">
    <source>
        <dbReference type="ARBA" id="ARBA00023136"/>
    </source>
</evidence>
<keyword evidence="3" id="KW-0328">Glycosyltransferase</keyword>
<dbReference type="InterPro" id="IPR029044">
    <property type="entry name" value="Nucleotide-diphossugar_trans"/>
</dbReference>
<keyword evidence="8" id="KW-0472">Membrane</keyword>
<evidence type="ECO:0000313" key="12">
    <source>
        <dbReference type="Proteomes" id="UP001158986"/>
    </source>
</evidence>
<dbReference type="Proteomes" id="UP001160483">
    <property type="component" value="Unassembled WGS sequence"/>
</dbReference>
<dbReference type="AlphaFoldDB" id="A0AAU9LAD4"/>
<dbReference type="GO" id="GO:0000033">
    <property type="term" value="F:alpha-1,3-mannosyltransferase activity"/>
    <property type="evidence" value="ECO:0007669"/>
    <property type="project" value="TreeGrafter"/>
</dbReference>
<accession>A0AAU9LAD4</accession>
<evidence type="ECO:0000256" key="7">
    <source>
        <dbReference type="ARBA" id="ARBA00022989"/>
    </source>
</evidence>
<gene>
    <name evidence="11" type="ORF">PBS001_LOCUS8363</name>
    <name evidence="10" type="ORF">PBS003_LOCUS9447</name>
</gene>
<evidence type="ECO:0000256" key="9">
    <source>
        <dbReference type="ARBA" id="ARBA00023180"/>
    </source>
</evidence>
<keyword evidence="12" id="KW-1185">Reference proteome</keyword>
<dbReference type="Pfam" id="PF11051">
    <property type="entry name" value="Mannosyl_trans3"/>
    <property type="match status" value="1"/>
</dbReference>
<dbReference type="GO" id="GO:0006493">
    <property type="term" value="P:protein O-linked glycosylation"/>
    <property type="evidence" value="ECO:0007669"/>
    <property type="project" value="TreeGrafter"/>
</dbReference>
<keyword evidence="4" id="KW-0808">Transferase</keyword>
<keyword evidence="9" id="KW-0325">Glycoprotein</keyword>
<keyword evidence="7" id="KW-1133">Transmembrane helix</keyword>
<evidence type="ECO:0000313" key="10">
    <source>
        <dbReference type="EMBL" id="CAH0482869.1"/>
    </source>
</evidence>
<comment type="similarity">
    <text evidence="2">Belongs to the MNN1/MNT family.</text>
</comment>
<dbReference type="EMBL" id="CAKLCB010000384">
    <property type="protein sequence ID" value="CAH0521922.1"/>
    <property type="molecule type" value="Genomic_DNA"/>
</dbReference>
<organism evidence="10 13">
    <name type="scientific">Peronospora belbahrii</name>
    <dbReference type="NCBI Taxonomy" id="622444"/>
    <lineage>
        <taxon>Eukaryota</taxon>
        <taxon>Sar</taxon>
        <taxon>Stramenopiles</taxon>
        <taxon>Oomycota</taxon>
        <taxon>Peronosporomycetes</taxon>
        <taxon>Peronosporales</taxon>
        <taxon>Peronosporaceae</taxon>
        <taxon>Peronospora</taxon>
    </lineage>
</organism>
<comment type="caution">
    <text evidence="10">The sequence shown here is derived from an EMBL/GenBank/DDBJ whole genome shotgun (WGS) entry which is preliminary data.</text>
</comment>
<protein>
    <recommendedName>
        <fullName evidence="14">Nucleotide-diphospho-sugar transferase domain-containing protein</fullName>
    </recommendedName>
</protein>
<comment type="subcellular location">
    <subcellularLocation>
        <location evidence="1">Membrane</location>
        <topology evidence="1">Single-pass type II membrane protein</topology>
    </subcellularLocation>
</comment>
<evidence type="ECO:0000256" key="4">
    <source>
        <dbReference type="ARBA" id="ARBA00022679"/>
    </source>
</evidence>
<dbReference type="Proteomes" id="UP001158986">
    <property type="component" value="Unassembled WGS sequence"/>
</dbReference>
<dbReference type="GO" id="GO:0005794">
    <property type="term" value="C:Golgi apparatus"/>
    <property type="evidence" value="ECO:0007669"/>
    <property type="project" value="TreeGrafter"/>
</dbReference>
<evidence type="ECO:0008006" key="14">
    <source>
        <dbReference type="Google" id="ProtNLM"/>
    </source>
</evidence>
<proteinExistence type="inferred from homology"/>
<evidence type="ECO:0000256" key="6">
    <source>
        <dbReference type="ARBA" id="ARBA00022968"/>
    </source>
</evidence>
<dbReference type="PANTHER" id="PTHR31392:SF1">
    <property type="entry name" value="ALPHA-1,3-MANNOSYLTRANSFERASE MNN1-RELATED"/>
    <property type="match status" value="1"/>
</dbReference>
<dbReference type="EMBL" id="CAKKTJ010000336">
    <property type="protein sequence ID" value="CAH0482869.1"/>
    <property type="molecule type" value="Genomic_DNA"/>
</dbReference>
<keyword evidence="6" id="KW-0735">Signal-anchor</keyword>
<evidence type="ECO:0000313" key="11">
    <source>
        <dbReference type="EMBL" id="CAH0521922.1"/>
    </source>
</evidence>
<name>A0AAU9LAD4_9STRA</name>
<evidence type="ECO:0000256" key="3">
    <source>
        <dbReference type="ARBA" id="ARBA00022676"/>
    </source>
</evidence>
<dbReference type="GO" id="GO:0016020">
    <property type="term" value="C:membrane"/>
    <property type="evidence" value="ECO:0007669"/>
    <property type="project" value="UniProtKB-SubCell"/>
</dbReference>
<evidence type="ECO:0000313" key="13">
    <source>
        <dbReference type="Proteomes" id="UP001160483"/>
    </source>
</evidence>
<evidence type="ECO:0000256" key="5">
    <source>
        <dbReference type="ARBA" id="ARBA00022692"/>
    </source>
</evidence>
<dbReference type="InterPro" id="IPR022751">
    <property type="entry name" value="Alpha_mannosyltransferase"/>
</dbReference>
<evidence type="ECO:0000256" key="2">
    <source>
        <dbReference type="ARBA" id="ARBA00009105"/>
    </source>
</evidence>
<dbReference type="SUPFAM" id="SSF53448">
    <property type="entry name" value="Nucleotide-diphospho-sugar transferases"/>
    <property type="match status" value="1"/>
</dbReference>
<keyword evidence="5" id="KW-0812">Transmembrane</keyword>
<evidence type="ECO:0000256" key="1">
    <source>
        <dbReference type="ARBA" id="ARBA00004606"/>
    </source>
</evidence>
<dbReference type="PANTHER" id="PTHR31392">
    <property type="entry name" value="ALPHA-1,3-MANNOSYLTRANSFERASE MNN1-RELATED"/>
    <property type="match status" value="1"/>
</dbReference>